<dbReference type="AlphaFoldDB" id="A0A240CAD6"/>
<sequence length="156" mass="16574">MKHVRNFAAACLFAAWIVPGAAAAADAAPLATGIVSSGVAEAQVTEALRHGEILTIKVRFKGLKDNLNGQALYSSLDKDALEKSFYILVGNKKYLLLTDSNNVPLASPSVPYRSSQGVPYVATWFGSFPAPPADVKEVYLTLEGVEPLGPIAITDR</sequence>
<evidence type="ECO:0000313" key="2">
    <source>
        <dbReference type="EMBL" id="SNW04809.1"/>
    </source>
</evidence>
<protein>
    <submittedName>
        <fullName evidence="2">Uncharacterized protein</fullName>
    </submittedName>
</protein>
<accession>A0A240CAD6</accession>
<reference evidence="2 3" key="1">
    <citation type="submission" date="2017-06" db="EMBL/GenBank/DDBJ databases">
        <authorList>
            <consortium name="Pathogen Informatics"/>
        </authorList>
    </citation>
    <scope>NUCLEOTIDE SEQUENCE [LARGE SCALE GENOMIC DNA]</scope>
    <source>
        <strain evidence="2 3">NCTC12148</strain>
    </source>
</reference>
<dbReference type="OrthoDB" id="9132095at2"/>
<dbReference type="EMBL" id="LT906479">
    <property type="protein sequence ID" value="SNW04809.1"/>
    <property type="molecule type" value="Genomic_DNA"/>
</dbReference>
<dbReference type="KEGG" id="sfj:SAMEA4384070_4008"/>
<organism evidence="2 3">
    <name type="scientific">Serratia ficaria</name>
    <dbReference type="NCBI Taxonomy" id="61651"/>
    <lineage>
        <taxon>Bacteria</taxon>
        <taxon>Pseudomonadati</taxon>
        <taxon>Pseudomonadota</taxon>
        <taxon>Gammaproteobacteria</taxon>
        <taxon>Enterobacterales</taxon>
        <taxon>Yersiniaceae</taxon>
        <taxon>Serratia</taxon>
    </lineage>
</organism>
<evidence type="ECO:0000313" key="3">
    <source>
        <dbReference type="Proteomes" id="UP000215134"/>
    </source>
</evidence>
<name>A0A240CAD6_SERFI</name>
<gene>
    <name evidence="2" type="ORF">SAMEA4384070_04008</name>
</gene>
<feature type="chain" id="PRO_5011287596" evidence="1">
    <location>
        <begin position="25"/>
        <end position="156"/>
    </location>
</feature>
<dbReference type="STRING" id="1411141.GCA_001590885_02166"/>
<evidence type="ECO:0000256" key="1">
    <source>
        <dbReference type="SAM" id="SignalP"/>
    </source>
</evidence>
<dbReference type="RefSeq" id="WP_061796907.1">
    <property type="nucleotide sequence ID" value="NZ_CABITV010000012.1"/>
</dbReference>
<proteinExistence type="predicted"/>
<dbReference type="Proteomes" id="UP000215134">
    <property type="component" value="Chromosome 1"/>
</dbReference>
<keyword evidence="1" id="KW-0732">Signal</keyword>
<dbReference type="GeneID" id="75029130"/>
<keyword evidence="3" id="KW-1185">Reference proteome</keyword>
<feature type="signal peptide" evidence="1">
    <location>
        <begin position="1"/>
        <end position="24"/>
    </location>
</feature>